<keyword evidence="2" id="KW-1185">Reference proteome</keyword>
<protein>
    <submittedName>
        <fullName evidence="1">Uncharacterized protein</fullName>
    </submittedName>
</protein>
<reference evidence="1" key="1">
    <citation type="submission" date="2022-02" db="EMBL/GenBank/DDBJ databases">
        <title>Plant Genome Project.</title>
        <authorList>
            <person name="Zhang R.-G."/>
        </authorList>
    </citation>
    <scope>NUCLEOTIDE SEQUENCE</scope>
    <source>
        <strain evidence="1">AT1</strain>
    </source>
</reference>
<sequence>MGLEWMLRPKDNTEREPATTSDQLEEPQAEEISLVRKGGGGFDHPGDVYDYILLFFCLLLLPIPEHTLILCDLHKFCLLEQLMREHPRELNPYFENNGSGYPKVKDRKKAGVTNICVLLLLETGDNYRTKP</sequence>
<proteinExistence type="predicted"/>
<organism evidence="1 2">
    <name type="scientific">Rhododendron molle</name>
    <name type="common">Chinese azalea</name>
    <name type="synonym">Azalea mollis</name>
    <dbReference type="NCBI Taxonomy" id="49168"/>
    <lineage>
        <taxon>Eukaryota</taxon>
        <taxon>Viridiplantae</taxon>
        <taxon>Streptophyta</taxon>
        <taxon>Embryophyta</taxon>
        <taxon>Tracheophyta</taxon>
        <taxon>Spermatophyta</taxon>
        <taxon>Magnoliopsida</taxon>
        <taxon>eudicotyledons</taxon>
        <taxon>Gunneridae</taxon>
        <taxon>Pentapetalae</taxon>
        <taxon>asterids</taxon>
        <taxon>Ericales</taxon>
        <taxon>Ericaceae</taxon>
        <taxon>Ericoideae</taxon>
        <taxon>Rhodoreae</taxon>
        <taxon>Rhododendron</taxon>
    </lineage>
</organism>
<evidence type="ECO:0000313" key="2">
    <source>
        <dbReference type="Proteomes" id="UP001062846"/>
    </source>
</evidence>
<gene>
    <name evidence="1" type="ORF">RHMOL_Rhmol11G0249100</name>
</gene>
<name>A0ACC0LWK1_RHOML</name>
<evidence type="ECO:0000313" key="1">
    <source>
        <dbReference type="EMBL" id="KAI8532876.1"/>
    </source>
</evidence>
<accession>A0ACC0LWK1</accession>
<dbReference type="EMBL" id="CM046398">
    <property type="protein sequence ID" value="KAI8532876.1"/>
    <property type="molecule type" value="Genomic_DNA"/>
</dbReference>
<dbReference type="Proteomes" id="UP001062846">
    <property type="component" value="Chromosome 11"/>
</dbReference>
<comment type="caution">
    <text evidence="1">The sequence shown here is derived from an EMBL/GenBank/DDBJ whole genome shotgun (WGS) entry which is preliminary data.</text>
</comment>